<dbReference type="GO" id="GO:0046677">
    <property type="term" value="P:response to antibiotic"/>
    <property type="evidence" value="ECO:0007669"/>
    <property type="project" value="UniProtKB-KW"/>
</dbReference>
<protein>
    <recommendedName>
        <fullName evidence="3">Aminoglycoside 3'-phosphotransferase</fullName>
        <ecNumber evidence="2">2.7.1.95</ecNumber>
    </recommendedName>
</protein>
<dbReference type="EC" id="2.7.1.95" evidence="2"/>
<evidence type="ECO:0000256" key="9">
    <source>
        <dbReference type="ARBA" id="ARBA00048925"/>
    </source>
</evidence>
<dbReference type="GO" id="GO:0046872">
    <property type="term" value="F:metal ion binding"/>
    <property type="evidence" value="ECO:0007669"/>
    <property type="project" value="UniProtKB-KW"/>
</dbReference>
<evidence type="ECO:0000313" key="14">
    <source>
        <dbReference type="EMBL" id="ANB19643.1"/>
    </source>
</evidence>
<proteinExistence type="inferred from homology"/>
<evidence type="ECO:0000256" key="12">
    <source>
        <dbReference type="PIRSR" id="PIRSR000706-2"/>
    </source>
</evidence>
<name>A0A160DZL2_9GAMM</name>
<dbReference type="Gene3D" id="3.90.1200.10">
    <property type="match status" value="1"/>
</dbReference>
<evidence type="ECO:0000256" key="5">
    <source>
        <dbReference type="ARBA" id="ARBA00022741"/>
    </source>
</evidence>
<dbReference type="KEGG" id="dko:I596_3655"/>
<dbReference type="InterPro" id="IPR002575">
    <property type="entry name" value="Aminoglycoside_PTrfase"/>
</dbReference>
<evidence type="ECO:0000256" key="3">
    <source>
        <dbReference type="ARBA" id="ARBA00017903"/>
    </source>
</evidence>
<dbReference type="EMBL" id="CP015249">
    <property type="protein sequence ID" value="ANB19643.1"/>
    <property type="molecule type" value="Genomic_DNA"/>
</dbReference>
<evidence type="ECO:0000256" key="4">
    <source>
        <dbReference type="ARBA" id="ARBA00022679"/>
    </source>
</evidence>
<dbReference type="PIRSF" id="PIRSF000706">
    <property type="entry name" value="Kanamycin_kin"/>
    <property type="match status" value="1"/>
</dbReference>
<keyword evidence="12" id="KW-0479">Metal-binding</keyword>
<evidence type="ECO:0000313" key="15">
    <source>
        <dbReference type="Proteomes" id="UP000076830"/>
    </source>
</evidence>
<evidence type="ECO:0000256" key="8">
    <source>
        <dbReference type="ARBA" id="ARBA00023251"/>
    </source>
</evidence>
<evidence type="ECO:0000256" key="7">
    <source>
        <dbReference type="ARBA" id="ARBA00022840"/>
    </source>
</evidence>
<keyword evidence="12" id="KW-0460">Magnesium</keyword>
<comment type="similarity">
    <text evidence="1 10">Belongs to the aminoglycoside phosphotransferase family.</text>
</comment>
<keyword evidence="15" id="KW-1185">Reference proteome</keyword>
<keyword evidence="5 10" id="KW-0547">Nucleotide-binding</keyword>
<dbReference type="RefSeq" id="WP_067650744.1">
    <property type="nucleotide sequence ID" value="NZ_CP015249.1"/>
</dbReference>
<keyword evidence="4 10" id="KW-0808">Transferase</keyword>
<evidence type="ECO:0000256" key="11">
    <source>
        <dbReference type="PIRSR" id="PIRSR000706-1"/>
    </source>
</evidence>
<accession>A0A160DZL2</accession>
<keyword evidence="8 10" id="KW-0046">Antibiotic resistance</keyword>
<dbReference type="InterPro" id="IPR024165">
    <property type="entry name" value="Kan/Strep_kinase"/>
</dbReference>
<dbReference type="OrthoDB" id="3806873at2"/>
<dbReference type="InterPro" id="IPR011009">
    <property type="entry name" value="Kinase-like_dom_sf"/>
</dbReference>
<dbReference type="NCBIfam" id="NF033068">
    <property type="entry name" value="APH_3p"/>
    <property type="match status" value="1"/>
</dbReference>
<sequence length="263" mass="28705">MDPTTQPALPWPARWRETLEGYAVEQQTIGCSDAAVFRGVAPGRPTLFIKTEVADRFAELRDEALRLRWLATTGRPCAGVLDQVLGPERDWLLLSAVPGRDLASSALGPETSVRIAADALRDLHRIDPATCPFDHAVDRRIALAAARLEAGRVDADDFDEVHRGASPTALLARLRASRPAVEDRVVAHGDACLSNLVADKGRFAGFIDCGRLGVADRYQDLALAARDIAETFGEAWVGPFLARYGVTPDPGRLAFYRLLDEFF</sequence>
<gene>
    <name evidence="14" type="ORF">I596_3655</name>
</gene>
<dbReference type="Proteomes" id="UP000076830">
    <property type="component" value="Chromosome"/>
</dbReference>
<dbReference type="AlphaFoldDB" id="A0A160DZL2"/>
<feature type="binding site" evidence="12">
    <location>
        <position position="195"/>
    </location>
    <ligand>
        <name>Mg(2+)</name>
        <dbReference type="ChEBI" id="CHEBI:18420"/>
    </ligand>
</feature>
<feature type="binding site" evidence="12">
    <location>
        <position position="208"/>
    </location>
    <ligand>
        <name>Mg(2+)</name>
        <dbReference type="ChEBI" id="CHEBI:18420"/>
    </ligand>
</feature>
<organism evidence="14 15">
    <name type="scientific">Dokdonella koreensis DS-123</name>
    <dbReference type="NCBI Taxonomy" id="1300342"/>
    <lineage>
        <taxon>Bacteria</taxon>
        <taxon>Pseudomonadati</taxon>
        <taxon>Pseudomonadota</taxon>
        <taxon>Gammaproteobacteria</taxon>
        <taxon>Lysobacterales</taxon>
        <taxon>Rhodanobacteraceae</taxon>
        <taxon>Dokdonella</taxon>
    </lineage>
</organism>
<dbReference type="NCBIfam" id="NF032898">
    <property type="entry name" value="APH_3p_II"/>
    <property type="match status" value="1"/>
</dbReference>
<feature type="domain" description="Aminoglycoside phosphotransferase" evidence="13">
    <location>
        <begin position="30"/>
        <end position="256"/>
    </location>
</feature>
<evidence type="ECO:0000256" key="1">
    <source>
        <dbReference type="ARBA" id="ARBA00006219"/>
    </source>
</evidence>
<evidence type="ECO:0000256" key="10">
    <source>
        <dbReference type="PIRNR" id="PIRNR000706"/>
    </source>
</evidence>
<keyword evidence="6 10" id="KW-0418">Kinase</keyword>
<keyword evidence="7 10" id="KW-0067">ATP-binding</keyword>
<comment type="catalytic activity">
    <reaction evidence="9">
        <text>kanamycin A + ATP = kanamycin 3'-phosphate + ADP + H(+)</text>
        <dbReference type="Rhea" id="RHEA:24256"/>
        <dbReference type="ChEBI" id="CHEBI:15378"/>
        <dbReference type="ChEBI" id="CHEBI:30616"/>
        <dbReference type="ChEBI" id="CHEBI:57909"/>
        <dbReference type="ChEBI" id="CHEBI:58214"/>
        <dbReference type="ChEBI" id="CHEBI:456216"/>
        <dbReference type="EC" id="2.7.1.95"/>
    </reaction>
</comment>
<evidence type="ECO:0000259" key="13">
    <source>
        <dbReference type="Pfam" id="PF01636"/>
    </source>
</evidence>
<dbReference type="Pfam" id="PF01636">
    <property type="entry name" value="APH"/>
    <property type="match status" value="1"/>
</dbReference>
<dbReference type="STRING" id="1300342.I596_3655"/>
<feature type="active site" description="Proton acceptor" evidence="11">
    <location>
        <position position="190"/>
    </location>
</feature>
<dbReference type="CDD" id="cd05150">
    <property type="entry name" value="APH"/>
    <property type="match status" value="1"/>
</dbReference>
<evidence type="ECO:0000256" key="6">
    <source>
        <dbReference type="ARBA" id="ARBA00022777"/>
    </source>
</evidence>
<dbReference type="GO" id="GO:0005524">
    <property type="term" value="F:ATP binding"/>
    <property type="evidence" value="ECO:0007669"/>
    <property type="project" value="UniProtKB-KW"/>
</dbReference>
<dbReference type="SUPFAM" id="SSF56112">
    <property type="entry name" value="Protein kinase-like (PK-like)"/>
    <property type="match status" value="1"/>
</dbReference>
<reference evidence="14 15" key="1">
    <citation type="submission" date="2016-04" db="EMBL/GenBank/DDBJ databases">
        <title>Complete genome sequence of Dokdonella koreensis DS-123T.</title>
        <authorList>
            <person name="Kim J.F."/>
            <person name="Lee H."/>
            <person name="Kwak M.-J."/>
        </authorList>
    </citation>
    <scope>NUCLEOTIDE SEQUENCE [LARGE SCALE GENOMIC DNA]</scope>
    <source>
        <strain evidence="14 15">DS-123</strain>
    </source>
</reference>
<dbReference type="Gene3D" id="3.30.200.20">
    <property type="entry name" value="Phosphorylase Kinase, domain 1"/>
    <property type="match status" value="1"/>
</dbReference>
<dbReference type="PATRIC" id="fig|1300342.3.peg.3574"/>
<evidence type="ECO:0000256" key="2">
    <source>
        <dbReference type="ARBA" id="ARBA00012193"/>
    </source>
</evidence>
<dbReference type="GO" id="GO:0008910">
    <property type="term" value="F:kanamycin kinase activity"/>
    <property type="evidence" value="ECO:0007669"/>
    <property type="project" value="UniProtKB-EC"/>
</dbReference>